<name>A0A8H7S2H3_9FUNG</name>
<evidence type="ECO:0000313" key="4">
    <source>
        <dbReference type="Proteomes" id="UP000646827"/>
    </source>
</evidence>
<dbReference type="EMBL" id="JAEPRB010000108">
    <property type="protein sequence ID" value="KAG2221455.1"/>
    <property type="molecule type" value="Genomic_DNA"/>
</dbReference>
<accession>A0A8H7S2H3</accession>
<feature type="non-terminal residue" evidence="3">
    <location>
        <position position="312"/>
    </location>
</feature>
<organism evidence="3 4">
    <name type="scientific">Circinella minor</name>
    <dbReference type="NCBI Taxonomy" id="1195481"/>
    <lineage>
        <taxon>Eukaryota</taxon>
        <taxon>Fungi</taxon>
        <taxon>Fungi incertae sedis</taxon>
        <taxon>Mucoromycota</taxon>
        <taxon>Mucoromycotina</taxon>
        <taxon>Mucoromycetes</taxon>
        <taxon>Mucorales</taxon>
        <taxon>Lichtheimiaceae</taxon>
        <taxon>Circinella</taxon>
    </lineage>
</organism>
<dbReference type="AlphaFoldDB" id="A0A8H7S2H3"/>
<proteinExistence type="predicted"/>
<reference evidence="3 4" key="1">
    <citation type="submission" date="2020-12" db="EMBL/GenBank/DDBJ databases">
        <title>Metabolic potential, ecology and presence of endohyphal bacteria is reflected in genomic diversity of Mucoromycotina.</title>
        <authorList>
            <person name="Muszewska A."/>
            <person name="Okrasinska A."/>
            <person name="Steczkiewicz K."/>
            <person name="Drgas O."/>
            <person name="Orlowska M."/>
            <person name="Perlinska-Lenart U."/>
            <person name="Aleksandrzak-Piekarczyk T."/>
            <person name="Szatraj K."/>
            <person name="Zielenkiewicz U."/>
            <person name="Pilsyk S."/>
            <person name="Malc E."/>
            <person name="Mieczkowski P."/>
            <person name="Kruszewska J.S."/>
            <person name="Biernat P."/>
            <person name="Pawlowska J."/>
        </authorList>
    </citation>
    <scope>NUCLEOTIDE SEQUENCE [LARGE SCALE GENOMIC DNA]</scope>
    <source>
        <strain evidence="3 4">CBS 142.35</strain>
    </source>
</reference>
<evidence type="ECO:0000256" key="2">
    <source>
        <dbReference type="SAM" id="SignalP"/>
    </source>
</evidence>
<dbReference type="Proteomes" id="UP000646827">
    <property type="component" value="Unassembled WGS sequence"/>
</dbReference>
<keyword evidence="4" id="KW-1185">Reference proteome</keyword>
<comment type="caution">
    <text evidence="3">The sequence shown here is derived from an EMBL/GenBank/DDBJ whole genome shotgun (WGS) entry which is preliminary data.</text>
</comment>
<evidence type="ECO:0000313" key="3">
    <source>
        <dbReference type="EMBL" id="KAG2221455.1"/>
    </source>
</evidence>
<dbReference type="OrthoDB" id="8062037at2759"/>
<gene>
    <name evidence="3" type="ORF">INT45_004996</name>
</gene>
<feature type="chain" id="PRO_5034898067" evidence="2">
    <location>
        <begin position="27"/>
        <end position="312"/>
    </location>
</feature>
<keyword evidence="2" id="KW-0732">Signal</keyword>
<feature type="region of interest" description="Disordered" evidence="1">
    <location>
        <begin position="268"/>
        <end position="288"/>
    </location>
</feature>
<evidence type="ECO:0000256" key="1">
    <source>
        <dbReference type="SAM" id="MobiDB-lite"/>
    </source>
</evidence>
<feature type="compositionally biased region" description="Polar residues" evidence="1">
    <location>
        <begin position="198"/>
        <end position="212"/>
    </location>
</feature>
<feature type="region of interest" description="Disordered" evidence="1">
    <location>
        <begin position="185"/>
        <end position="212"/>
    </location>
</feature>
<protein>
    <submittedName>
        <fullName evidence="3">Uncharacterized protein</fullName>
    </submittedName>
</protein>
<sequence>MRVSFTLLLLLLHLFLLLITVPGVNSQASENNPFIWQVVVQYDIARSNHSQKYLPDTSFKLYSQDFQTVNLHDDLYGHNQRLLLDFGDGCPQTTIEDIQTLNGNTATSPSMMSQPSIALVERGGRCNLWSDKINHTQAISKIYNLNIGAVLLYDNMIYNGSSSNGSSSASAEGLVQLNTNNGSYPTWSTHSLEPPSRNIHSMTDNDISNSNGSQNSDSVFMAIYFGSNHYGRVLKDMVHKYTSTPSNSMHQYYIQLTFFFAETTFTTTENQPNGSGGENGNGNNDNSDMWTVFTGERGYLAYLIAAGAALIL</sequence>
<feature type="signal peptide" evidence="2">
    <location>
        <begin position="1"/>
        <end position="26"/>
    </location>
</feature>